<keyword evidence="3" id="KW-1185">Reference proteome</keyword>
<evidence type="ECO:0000256" key="1">
    <source>
        <dbReference type="SAM" id="Phobius"/>
    </source>
</evidence>
<dbReference type="RefSeq" id="WP_023055997.1">
    <property type="nucleotide sequence ID" value="NZ_JAUSTN010000005.1"/>
</dbReference>
<protein>
    <submittedName>
        <fullName evidence="2">Uncharacterized protein</fullName>
    </submittedName>
</protein>
<evidence type="ECO:0000313" key="2">
    <source>
        <dbReference type="EMBL" id="MDQ0275093.1"/>
    </source>
</evidence>
<feature type="transmembrane region" description="Helical" evidence="1">
    <location>
        <begin position="109"/>
        <end position="128"/>
    </location>
</feature>
<dbReference type="Proteomes" id="UP001236559">
    <property type="component" value="Unassembled WGS sequence"/>
</dbReference>
<sequence length="233" mass="26893">MKKSTIFIGLISLIIAFGSEKYFGPSPYVEDTTVLNILWAIVNIMFLTTTIAMLKEYNQILSLKGLTMRKTRLYLNVFVYVAFVIFLNAFFLGQLYLRDNLLINKLSNPLIMILVLFTFTMNLYSGIFPTVEEKDNIKIFTIKEKGPFRNGREKYDVQAGIYEDGLVFGIYNFPYEGIKNIYEEKSGTLIIKGKDQRGSYRINVEAPKTRFVVKKLLEGEREKNKLEGIKINL</sequence>
<reference evidence="2 3" key="1">
    <citation type="submission" date="2023-07" db="EMBL/GenBank/DDBJ databases">
        <title>Genomic Encyclopedia of Type Strains, Phase IV (KMG-IV): sequencing the most valuable type-strain genomes for metagenomic binning, comparative biology and taxonomic classification.</title>
        <authorList>
            <person name="Goeker M."/>
        </authorList>
    </citation>
    <scope>NUCLEOTIDE SEQUENCE [LARGE SCALE GENOMIC DNA]</scope>
    <source>
        <strain evidence="2 3">DSM 22616</strain>
    </source>
</reference>
<feature type="transmembrane region" description="Helical" evidence="1">
    <location>
        <begin position="74"/>
        <end position="97"/>
    </location>
</feature>
<name>A0ABU0AV32_9FIRM</name>
<organism evidence="2 3">
    <name type="scientific">Peptoniphilus koenoeneniae</name>
    <dbReference type="NCBI Taxonomy" id="507751"/>
    <lineage>
        <taxon>Bacteria</taxon>
        <taxon>Bacillati</taxon>
        <taxon>Bacillota</taxon>
        <taxon>Tissierellia</taxon>
        <taxon>Tissierellales</taxon>
        <taxon>Peptoniphilaceae</taxon>
        <taxon>Peptoniphilus</taxon>
    </lineage>
</organism>
<accession>A0ABU0AV32</accession>
<dbReference type="EMBL" id="JAUSTN010000005">
    <property type="protein sequence ID" value="MDQ0275093.1"/>
    <property type="molecule type" value="Genomic_DNA"/>
</dbReference>
<feature type="transmembrane region" description="Helical" evidence="1">
    <location>
        <begin position="34"/>
        <end position="54"/>
    </location>
</feature>
<gene>
    <name evidence="2" type="ORF">J2S72_001117</name>
</gene>
<comment type="caution">
    <text evidence="2">The sequence shown here is derived from an EMBL/GenBank/DDBJ whole genome shotgun (WGS) entry which is preliminary data.</text>
</comment>
<keyword evidence="1" id="KW-1133">Transmembrane helix</keyword>
<evidence type="ECO:0000313" key="3">
    <source>
        <dbReference type="Proteomes" id="UP001236559"/>
    </source>
</evidence>
<proteinExistence type="predicted"/>
<keyword evidence="1" id="KW-0812">Transmembrane</keyword>
<keyword evidence="1" id="KW-0472">Membrane</keyword>